<gene>
    <name evidence="1" type="ORF">HBF32_08035</name>
</gene>
<evidence type="ECO:0000313" key="1">
    <source>
        <dbReference type="EMBL" id="NID15410.1"/>
    </source>
</evidence>
<dbReference type="Proteomes" id="UP000518878">
    <property type="component" value="Unassembled WGS sequence"/>
</dbReference>
<keyword evidence="2" id="KW-1185">Reference proteome</keyword>
<reference evidence="1 2" key="1">
    <citation type="journal article" date="2006" name="Int. J. Syst. Evol. Microbiol.">
        <title>Dyella yeojuensis sp. nov., isolated from greenhouse soil in Korea.</title>
        <authorList>
            <person name="Kim B.Y."/>
            <person name="Weon H.Y."/>
            <person name="Lee K.H."/>
            <person name="Seok S.J."/>
            <person name="Kwon S.W."/>
            <person name="Go S.J."/>
            <person name="Stackebrandt E."/>
        </authorList>
    </citation>
    <scope>NUCLEOTIDE SEQUENCE [LARGE SCALE GENOMIC DNA]</scope>
    <source>
        <strain evidence="1 2">DSM 17673</strain>
    </source>
</reference>
<dbReference type="RefSeq" id="WP_166699157.1">
    <property type="nucleotide sequence ID" value="NZ_JAAQTL010000001.1"/>
</dbReference>
<name>A0A7X5TPS8_9GAMM</name>
<dbReference type="EMBL" id="JAAQTL010000001">
    <property type="protein sequence ID" value="NID15410.1"/>
    <property type="molecule type" value="Genomic_DNA"/>
</dbReference>
<organism evidence="1 2">
    <name type="scientific">Luteibacter yeojuensis</name>
    <dbReference type="NCBI Taxonomy" id="345309"/>
    <lineage>
        <taxon>Bacteria</taxon>
        <taxon>Pseudomonadati</taxon>
        <taxon>Pseudomonadota</taxon>
        <taxon>Gammaproteobacteria</taxon>
        <taxon>Lysobacterales</taxon>
        <taxon>Rhodanobacteraceae</taxon>
        <taxon>Luteibacter</taxon>
    </lineage>
</organism>
<protein>
    <submittedName>
        <fullName evidence="1">Uncharacterized protein</fullName>
    </submittedName>
</protein>
<comment type="caution">
    <text evidence="1">The sequence shown here is derived from an EMBL/GenBank/DDBJ whole genome shotgun (WGS) entry which is preliminary data.</text>
</comment>
<sequence length="63" mass="7249">MSQPSRMCWCDDMACRFTDPSIPCPSPRPAWAEENGYYRLALDSTDKWHGRLFTCSPLLSPPR</sequence>
<accession>A0A7X5TPS8</accession>
<dbReference type="AlphaFoldDB" id="A0A7X5TPS8"/>
<evidence type="ECO:0000313" key="2">
    <source>
        <dbReference type="Proteomes" id="UP000518878"/>
    </source>
</evidence>
<proteinExistence type="predicted"/>